<evidence type="ECO:0000313" key="1">
    <source>
        <dbReference type="EMBL" id="MBM6920497.1"/>
    </source>
</evidence>
<evidence type="ECO:0000313" key="2">
    <source>
        <dbReference type="Proteomes" id="UP000774750"/>
    </source>
</evidence>
<dbReference type="Proteomes" id="UP000774750">
    <property type="component" value="Unassembled WGS sequence"/>
</dbReference>
<organism evidence="1 2">
    <name type="scientific">Merdimmobilis hominis</name>
    <dbReference type="NCBI Taxonomy" id="2897707"/>
    <lineage>
        <taxon>Bacteria</taxon>
        <taxon>Bacillati</taxon>
        <taxon>Bacillota</taxon>
        <taxon>Clostridia</taxon>
        <taxon>Eubacteriales</taxon>
        <taxon>Oscillospiraceae</taxon>
        <taxon>Merdimmobilis</taxon>
    </lineage>
</organism>
<keyword evidence="2" id="KW-1185">Reference proteome</keyword>
<gene>
    <name evidence="1" type="ORF">H6A12_04920</name>
</gene>
<protein>
    <submittedName>
        <fullName evidence="1">DUF1273 family protein</fullName>
    </submittedName>
</protein>
<sequence length="157" mass="17621">MTCCFTGHRHFLWGDDTESPHRKDLLAGLENAVDWALVEGVTHFICGNAVGVDTWAAEMVLQKKKAHPEIFLEIALPFAGHNADEPACQLVQRQADLVHVVGKSKYRKAAFSERNRYLVDHSDFLIAVYMESHPRSGTAKTMEYAKKQGLKLIEISV</sequence>
<dbReference type="Gene3D" id="3.40.50.450">
    <property type="match status" value="1"/>
</dbReference>
<dbReference type="EMBL" id="JACJKY010000006">
    <property type="protein sequence ID" value="MBM6920497.1"/>
    <property type="molecule type" value="Genomic_DNA"/>
</dbReference>
<dbReference type="Pfam" id="PF06908">
    <property type="entry name" value="YpsA"/>
    <property type="match status" value="1"/>
</dbReference>
<dbReference type="AlphaFoldDB" id="A0A938X6S5"/>
<reference evidence="1" key="2">
    <citation type="journal article" date="2021" name="Sci. Rep.">
        <title>The distribution of antibiotic resistance genes in chicken gut microbiota commensals.</title>
        <authorList>
            <person name="Juricova H."/>
            <person name="Matiasovicova J."/>
            <person name="Kubasova T."/>
            <person name="Cejkova D."/>
            <person name="Rychlik I."/>
        </authorList>
    </citation>
    <scope>NUCLEOTIDE SEQUENCE</scope>
    <source>
        <strain evidence="1">An559</strain>
    </source>
</reference>
<comment type="caution">
    <text evidence="1">The sequence shown here is derived from an EMBL/GenBank/DDBJ whole genome shotgun (WGS) entry which is preliminary data.</text>
</comment>
<proteinExistence type="predicted"/>
<dbReference type="SUPFAM" id="SSF102405">
    <property type="entry name" value="MCP/YpsA-like"/>
    <property type="match status" value="1"/>
</dbReference>
<accession>A0A938X6S5</accession>
<name>A0A938X6S5_9FIRM</name>
<reference evidence="1" key="1">
    <citation type="submission" date="2020-08" db="EMBL/GenBank/DDBJ databases">
        <authorList>
            <person name="Cejkova D."/>
            <person name="Kubasova T."/>
            <person name="Jahodarova E."/>
            <person name="Rychlik I."/>
        </authorList>
    </citation>
    <scope>NUCLEOTIDE SEQUENCE</scope>
    <source>
        <strain evidence="1">An559</strain>
    </source>
</reference>
<dbReference type="PANTHER" id="PTHR38440">
    <property type="entry name" value="UPF0398 PROTEIN YPSA"/>
    <property type="match status" value="1"/>
</dbReference>
<dbReference type="PANTHER" id="PTHR38440:SF1">
    <property type="entry name" value="UPF0398 PROTEIN SPR0331"/>
    <property type="match status" value="1"/>
</dbReference>
<dbReference type="RefSeq" id="WP_204445435.1">
    <property type="nucleotide sequence ID" value="NZ_JACJKY010000006.1"/>
</dbReference>
<dbReference type="InterPro" id="IPR010697">
    <property type="entry name" value="YspA"/>
</dbReference>